<proteinExistence type="predicted"/>
<accession>A0ACC0BTX2</accession>
<reference evidence="2" key="1">
    <citation type="journal article" date="2023" name="Nat. Plants">
        <title>Single-cell RNA sequencing provides a high-resolution roadmap for understanding the multicellular compartmentation of specialized metabolism.</title>
        <authorList>
            <person name="Sun S."/>
            <person name="Shen X."/>
            <person name="Li Y."/>
            <person name="Li Y."/>
            <person name="Wang S."/>
            <person name="Li R."/>
            <person name="Zhang H."/>
            <person name="Shen G."/>
            <person name="Guo B."/>
            <person name="Wei J."/>
            <person name="Xu J."/>
            <person name="St-Pierre B."/>
            <person name="Chen S."/>
            <person name="Sun C."/>
        </authorList>
    </citation>
    <scope>NUCLEOTIDE SEQUENCE [LARGE SCALE GENOMIC DNA]</scope>
</reference>
<comment type="caution">
    <text evidence="1">The sequence shown here is derived from an EMBL/GenBank/DDBJ whole genome shotgun (WGS) entry which is preliminary data.</text>
</comment>
<sequence>MGPKNEQIFVVMIPLLHISGDYYPDLVREFYANMTHQMNKDLRSITSNVKGVRITLNRERLASILRIPNNGNSITVDSNRKTIDEDLDWNFDIACSRFEIRPRALDRHRIIRGDNFPNLLHLLPISLGTHSSKRGAALDKENQVWIRPFEEDRLLDRNPASFHKIKKPTKPDDDEADESYNPSDDEEYEAGAQNTILIDVFQTEMQTAFEQLRINQEVQGMWLTEIVESTHRYADESAHQRASTDRQEVMLAQVCQRFMPDQGNSGGGGTDFGPQ</sequence>
<protein>
    <submittedName>
        <fullName evidence="1">Uncharacterized protein</fullName>
    </submittedName>
</protein>
<dbReference type="EMBL" id="CM044702">
    <property type="protein sequence ID" value="KAI5676129.1"/>
    <property type="molecule type" value="Genomic_DNA"/>
</dbReference>
<name>A0ACC0BTX2_CATRO</name>
<dbReference type="Proteomes" id="UP001060085">
    <property type="component" value="Linkage Group LG02"/>
</dbReference>
<evidence type="ECO:0000313" key="2">
    <source>
        <dbReference type="Proteomes" id="UP001060085"/>
    </source>
</evidence>
<gene>
    <name evidence="1" type="ORF">M9H77_07079</name>
</gene>
<evidence type="ECO:0000313" key="1">
    <source>
        <dbReference type="EMBL" id="KAI5676129.1"/>
    </source>
</evidence>
<keyword evidence="2" id="KW-1185">Reference proteome</keyword>
<organism evidence="1 2">
    <name type="scientific">Catharanthus roseus</name>
    <name type="common">Madagascar periwinkle</name>
    <name type="synonym">Vinca rosea</name>
    <dbReference type="NCBI Taxonomy" id="4058"/>
    <lineage>
        <taxon>Eukaryota</taxon>
        <taxon>Viridiplantae</taxon>
        <taxon>Streptophyta</taxon>
        <taxon>Embryophyta</taxon>
        <taxon>Tracheophyta</taxon>
        <taxon>Spermatophyta</taxon>
        <taxon>Magnoliopsida</taxon>
        <taxon>eudicotyledons</taxon>
        <taxon>Gunneridae</taxon>
        <taxon>Pentapetalae</taxon>
        <taxon>asterids</taxon>
        <taxon>lamiids</taxon>
        <taxon>Gentianales</taxon>
        <taxon>Apocynaceae</taxon>
        <taxon>Rauvolfioideae</taxon>
        <taxon>Vinceae</taxon>
        <taxon>Catharanthinae</taxon>
        <taxon>Catharanthus</taxon>
    </lineage>
</organism>